<evidence type="ECO:0000313" key="3">
    <source>
        <dbReference type="Proteomes" id="UP000252008"/>
    </source>
</evidence>
<dbReference type="RefSeq" id="WP_237160867.1">
    <property type="nucleotide sequence ID" value="NZ_MVID01000023.1"/>
</dbReference>
<dbReference type="EMBL" id="UEGS01000001">
    <property type="protein sequence ID" value="SRX83545.1"/>
    <property type="molecule type" value="Genomic_DNA"/>
</dbReference>
<organism evidence="2 3">
    <name type="scientific">Mycolicibacterium parafortuitum</name>
    <name type="common">Mycobacterium parafortuitum</name>
    <dbReference type="NCBI Taxonomy" id="39692"/>
    <lineage>
        <taxon>Bacteria</taxon>
        <taxon>Bacillati</taxon>
        <taxon>Actinomycetota</taxon>
        <taxon>Actinomycetes</taxon>
        <taxon>Mycobacteriales</taxon>
        <taxon>Mycobacteriaceae</taxon>
        <taxon>Mycolicibacterium</taxon>
    </lineage>
</organism>
<feature type="domain" description="O-acyltransferase WSD1 C-terminal" evidence="1">
    <location>
        <begin position="249"/>
        <end position="392"/>
    </location>
</feature>
<dbReference type="Pfam" id="PF06974">
    <property type="entry name" value="WS_DGAT_C"/>
    <property type="match status" value="1"/>
</dbReference>
<name>A0A375YQW9_MYCPF</name>
<protein>
    <recommendedName>
        <fullName evidence="1">O-acyltransferase WSD1 C-terminal domain-containing protein</fullName>
    </recommendedName>
</protein>
<dbReference type="Proteomes" id="UP000252008">
    <property type="component" value="Unassembled WGS sequence"/>
</dbReference>
<evidence type="ECO:0000313" key="2">
    <source>
        <dbReference type="EMBL" id="SRX83545.1"/>
    </source>
</evidence>
<reference evidence="2 3" key="1">
    <citation type="submission" date="2018-05" db="EMBL/GenBank/DDBJ databases">
        <authorList>
            <consortium name="IHU Genomes"/>
        </authorList>
    </citation>
    <scope>NUCLEOTIDE SEQUENCE [LARGE SCALE GENOMIC DNA]</scope>
    <source>
        <strain evidence="2 3">P7335</strain>
    </source>
</reference>
<dbReference type="InterPro" id="IPR009721">
    <property type="entry name" value="O-acyltransferase_WSD1_C"/>
</dbReference>
<evidence type="ECO:0000259" key="1">
    <source>
        <dbReference type="Pfam" id="PF06974"/>
    </source>
</evidence>
<gene>
    <name evidence="2" type="ORF">MPP7335_05325</name>
</gene>
<dbReference type="STRING" id="39692.BST38_21425"/>
<accession>A0A375YQW9</accession>
<keyword evidence="3" id="KW-1185">Reference proteome</keyword>
<proteinExistence type="predicted"/>
<sequence>MYAFDGRADDLDAALAEVMERAGACPELGLRVVDTGFWSYPEWAHRAVGADHVVVHDLPDASWDGCLAAVAAMGGEQLDARELTWRLHVFPGVAGIPGATGDGAVVAVQMCHSLGDGIRASALAAYLLGRNADLPVAQPRRIRSWALPWHAARAARAHRRLVRDTAAGLVPAQADTRPVLHSNTEPGGDRHLRTVICTPERLRRPTVTVGAMTAISAALAGHLRALGDDPAHLGAEVPMAKTAPRQANNHFGNVAIGLYPDDEPVRRAERIAADLRRRRRRAAHPAMRAEEAASAAVPAPLLRWAVAQFDPDVRSHQVTGNTVVSSVNRGAKDLRFGGSGVLLTAGFPALSPMMGVTHGVHGIGDSVAVSVHAADSAIADIDAYVERLEWELR</sequence>
<dbReference type="AlphaFoldDB" id="A0A375YQW9"/>